<evidence type="ECO:0000256" key="1">
    <source>
        <dbReference type="ARBA" id="ARBA00008467"/>
    </source>
</evidence>
<dbReference type="Pfam" id="PF00109">
    <property type="entry name" value="ketoacyl-synt"/>
    <property type="match status" value="1"/>
</dbReference>
<accession>A0ABR5SFT2</accession>
<evidence type="ECO:0000256" key="2">
    <source>
        <dbReference type="ARBA" id="ARBA00022679"/>
    </source>
</evidence>
<organism evidence="5 6">
    <name type="scientific">Candidatus Magnetominusculus xianensis</name>
    <dbReference type="NCBI Taxonomy" id="1748249"/>
    <lineage>
        <taxon>Bacteria</taxon>
        <taxon>Pseudomonadati</taxon>
        <taxon>Nitrospirota</taxon>
        <taxon>Nitrospiria</taxon>
        <taxon>Nitrospirales</taxon>
        <taxon>Nitrospiraceae</taxon>
        <taxon>Candidatus Magnetominusculus</taxon>
    </lineage>
</organism>
<proteinExistence type="inferred from homology"/>
<dbReference type="Gene3D" id="3.40.47.10">
    <property type="match status" value="2"/>
</dbReference>
<keyword evidence="6" id="KW-1185">Reference proteome</keyword>
<dbReference type="InterPro" id="IPR000794">
    <property type="entry name" value="Beta-ketoacyl_synthase"/>
</dbReference>
<evidence type="ECO:0000313" key="5">
    <source>
        <dbReference type="EMBL" id="KWT77387.1"/>
    </source>
</evidence>
<dbReference type="EMBL" id="LNQR01000122">
    <property type="protein sequence ID" value="KWT77387.1"/>
    <property type="molecule type" value="Genomic_DNA"/>
</dbReference>
<dbReference type="Proteomes" id="UP000060487">
    <property type="component" value="Unassembled WGS sequence"/>
</dbReference>
<protein>
    <submittedName>
        <fullName evidence="5">3-oxoacyl-ACP synthase</fullName>
        <ecNumber evidence="5">2.3.1.179</ecNumber>
    </submittedName>
</protein>
<comment type="similarity">
    <text evidence="1 3">Belongs to the thiolase-like superfamily. Beta-ketoacyl-ACP synthases family.</text>
</comment>
<evidence type="ECO:0000259" key="4">
    <source>
        <dbReference type="PROSITE" id="PS52004"/>
    </source>
</evidence>
<reference evidence="5 6" key="1">
    <citation type="submission" date="2015-11" db="EMBL/GenBank/DDBJ databases">
        <authorList>
            <person name="Lin W."/>
        </authorList>
    </citation>
    <scope>NUCLEOTIDE SEQUENCE [LARGE SCALE GENOMIC DNA]</scope>
    <source>
        <strain evidence="5 6">HCH-1</strain>
    </source>
</reference>
<dbReference type="Pfam" id="PF02801">
    <property type="entry name" value="Ketoacyl-synt_C"/>
    <property type="match status" value="1"/>
</dbReference>
<gene>
    <name evidence="5" type="ORF">ASN18_3030</name>
</gene>
<sequence length="420" mass="43832">MNEQAVITGIGVVCAVGRTPDDVWDALLSGKCGARRIDIGEFPCRSAATTACPTPQELNIHQRDVRIMNTHSYLLMESAVKAYKAAHIENSPEITPDEIGFFAGLPMVDYEIADLIGAVAKSSAADGGFDPNVFYKSGYREIYPLWPLSMLNNIALCQSSVKLKIRGENAVFSAHGDSGVSAIAEGVRAALSGRAKIALAGGVSEKITPSSLARASIAGVLNTCKDESCRPFSSQRCGTIPGDGAGFLAIETLSSATSRGVSPLAAITGWGRAFGIEGELFSGPTSAAIKNAMTAALSMASLNPADIDLLIAHGDGTAAGDKNEIEAVNCLFQSCPVSVISTKGALGSLYAAAAPLDTAVAAYVIKTGLIPPSLYSTPIDEAVRFDIVTQAPLQKHVVRVMINSHSYEGQAASLIVERVK</sequence>
<dbReference type="SUPFAM" id="SSF53901">
    <property type="entry name" value="Thiolase-like"/>
    <property type="match status" value="2"/>
</dbReference>
<dbReference type="GO" id="GO:0004315">
    <property type="term" value="F:3-oxoacyl-[acyl-carrier-protein] synthase activity"/>
    <property type="evidence" value="ECO:0007669"/>
    <property type="project" value="UniProtKB-EC"/>
</dbReference>
<dbReference type="PANTHER" id="PTHR11712:SF336">
    <property type="entry name" value="3-OXOACYL-[ACYL-CARRIER-PROTEIN] SYNTHASE, MITOCHONDRIAL"/>
    <property type="match status" value="1"/>
</dbReference>
<dbReference type="InterPro" id="IPR014031">
    <property type="entry name" value="Ketoacyl_synth_C"/>
</dbReference>
<evidence type="ECO:0000313" key="6">
    <source>
        <dbReference type="Proteomes" id="UP000060487"/>
    </source>
</evidence>
<dbReference type="RefSeq" id="WP_157073037.1">
    <property type="nucleotide sequence ID" value="NZ_LNQR01000122.1"/>
</dbReference>
<dbReference type="InterPro" id="IPR016039">
    <property type="entry name" value="Thiolase-like"/>
</dbReference>
<comment type="caution">
    <text evidence="5">The sequence shown here is derived from an EMBL/GenBank/DDBJ whole genome shotgun (WGS) entry which is preliminary data.</text>
</comment>
<name>A0ABR5SFT2_9BACT</name>
<feature type="domain" description="Ketosynthase family 3 (KS3)" evidence="4">
    <location>
        <begin position="2"/>
        <end position="418"/>
    </location>
</feature>
<keyword evidence="5" id="KW-0012">Acyltransferase</keyword>
<dbReference type="InterPro" id="IPR014030">
    <property type="entry name" value="Ketoacyl_synth_N"/>
</dbReference>
<evidence type="ECO:0000256" key="3">
    <source>
        <dbReference type="RuleBase" id="RU003694"/>
    </source>
</evidence>
<dbReference type="PANTHER" id="PTHR11712">
    <property type="entry name" value="POLYKETIDE SYNTHASE-RELATED"/>
    <property type="match status" value="1"/>
</dbReference>
<keyword evidence="2 3" id="KW-0808">Transferase</keyword>
<dbReference type="SMART" id="SM00825">
    <property type="entry name" value="PKS_KS"/>
    <property type="match status" value="1"/>
</dbReference>
<dbReference type="PROSITE" id="PS52004">
    <property type="entry name" value="KS3_2"/>
    <property type="match status" value="1"/>
</dbReference>
<dbReference type="InterPro" id="IPR020841">
    <property type="entry name" value="PKS_Beta-ketoAc_synthase_dom"/>
</dbReference>
<dbReference type="EC" id="2.3.1.179" evidence="5"/>